<evidence type="ECO:0000313" key="3">
    <source>
        <dbReference type="EMBL" id="QCP09429.1"/>
    </source>
</evidence>
<dbReference type="OrthoDB" id="8747784at2"/>
<evidence type="ECO:0000313" key="5">
    <source>
        <dbReference type="Proteomes" id="UP000584325"/>
    </source>
</evidence>
<dbReference type="AlphaFoldDB" id="A0A4P8HIF8"/>
<evidence type="ECO:0000313" key="2">
    <source>
        <dbReference type="EMBL" id="MBB3219327.1"/>
    </source>
</evidence>
<dbReference type="RefSeq" id="WP_137312316.1">
    <property type="nucleotide sequence ID" value="NZ_CP040017.1"/>
</dbReference>
<proteinExistence type="predicted"/>
<dbReference type="SUPFAM" id="SSF46689">
    <property type="entry name" value="Homeodomain-like"/>
    <property type="match status" value="2"/>
</dbReference>
<reference evidence="2 5" key="2">
    <citation type="submission" date="2020-08" db="EMBL/GenBank/DDBJ databases">
        <title>Genomic Encyclopedia of Type Strains, Phase III (KMG-III): the genomes of soil and plant-associated and newly described type strains.</title>
        <authorList>
            <person name="Whitman W."/>
        </authorList>
    </citation>
    <scope>NUCLEOTIDE SEQUENCE [LARGE SCALE GENOMIC DNA]</scope>
    <source>
        <strain evidence="2 5">CECT 7753</strain>
    </source>
</reference>
<feature type="region of interest" description="Disordered" evidence="1">
    <location>
        <begin position="214"/>
        <end position="236"/>
    </location>
</feature>
<dbReference type="Proteomes" id="UP000298763">
    <property type="component" value="Chromosome"/>
</dbReference>
<dbReference type="Gene3D" id="1.10.357.10">
    <property type="entry name" value="Tetracycline Repressor, domain 2"/>
    <property type="match status" value="2"/>
</dbReference>
<feature type="compositionally biased region" description="Low complexity" evidence="1">
    <location>
        <begin position="221"/>
        <end position="236"/>
    </location>
</feature>
<accession>A0A4P8HIF8</accession>
<reference evidence="3 4" key="1">
    <citation type="submission" date="2019-05" db="EMBL/GenBank/DDBJ databases">
        <title>Draft Genome Sequences of Six Type Strains of the Genus Massilia.</title>
        <authorList>
            <person name="Miess H."/>
            <person name="Frediansyhah A."/>
            <person name="Gross H."/>
        </authorList>
    </citation>
    <scope>NUCLEOTIDE SEQUENCE [LARGE SCALE GENOMIC DNA]</scope>
    <source>
        <strain evidence="3 4">DSMZ 26121</strain>
    </source>
</reference>
<name>A0A4P8HIF8_9BURK</name>
<dbReference type="InterPro" id="IPR009057">
    <property type="entry name" value="Homeodomain-like_sf"/>
</dbReference>
<dbReference type="EMBL" id="JACHXS010000001">
    <property type="protein sequence ID" value="MBB3219327.1"/>
    <property type="molecule type" value="Genomic_DNA"/>
</dbReference>
<dbReference type="EMBL" id="CP040017">
    <property type="protein sequence ID" value="QCP09429.1"/>
    <property type="molecule type" value="Genomic_DNA"/>
</dbReference>
<evidence type="ECO:0000256" key="1">
    <source>
        <dbReference type="SAM" id="MobiDB-lite"/>
    </source>
</evidence>
<gene>
    <name evidence="3" type="ORF">FCL38_02570</name>
    <name evidence="2" type="ORF">FHS02_000114</name>
</gene>
<organism evidence="2 5">
    <name type="scientific">Pseudoduganella umbonata</name>
    <dbReference type="NCBI Taxonomy" id="864828"/>
    <lineage>
        <taxon>Bacteria</taxon>
        <taxon>Pseudomonadati</taxon>
        <taxon>Pseudomonadota</taxon>
        <taxon>Betaproteobacteria</taxon>
        <taxon>Burkholderiales</taxon>
        <taxon>Oxalobacteraceae</taxon>
        <taxon>Telluria group</taxon>
        <taxon>Pseudoduganella</taxon>
    </lineage>
</organism>
<protein>
    <submittedName>
        <fullName evidence="2">AcrR family transcriptional regulator</fullName>
    </submittedName>
    <submittedName>
        <fullName evidence="3">Helix-turn-helix transcriptional regulator</fullName>
    </submittedName>
</protein>
<dbReference type="Proteomes" id="UP000584325">
    <property type="component" value="Unassembled WGS sequence"/>
</dbReference>
<sequence length="410" mass="42666">MRAPQGEALLAAAFRIVVADGLAGLTLRPLAQALGVSVTVLTNRYGGRADIMAAICGAAAAHDAVLLDGWRETLAALGPLPPVVAAGLAEAILEEQSTSGRALSALYLEFLHACTWDETLRPAFAGWAGQRRAFWDDFAGRAALAPPLVACGWWSGYVIAELAYGLALEGDASYRMLRRLGVQRLFAGAVAGLEAADSILFGLLRERMGAAEEADTEAGAEAEAGAETGTSKGRAPAWSAQAARACGLRLAARGIDGLTHRAIAADIGIAHTTLSYRFPTQRDLVIAGLACIAGHIRAAVEADSLAGLQRRRAEADGLDPARASFAVALAAVRLPELARQTAYMRAWRGSNLVNVFARYLPEARGIDALCAQVISLGLTGLTNTMPPGADAEEAVATAYAAAGRWLRGAG</sequence>
<evidence type="ECO:0000313" key="4">
    <source>
        <dbReference type="Proteomes" id="UP000298763"/>
    </source>
</evidence>
<keyword evidence="4" id="KW-1185">Reference proteome</keyword>